<evidence type="ECO:0000256" key="2">
    <source>
        <dbReference type="SAM" id="SignalP"/>
    </source>
</evidence>
<dbReference type="InterPro" id="IPR018060">
    <property type="entry name" value="HTH_AraC"/>
</dbReference>
<dbReference type="InterPro" id="IPR019734">
    <property type="entry name" value="TPR_rpt"/>
</dbReference>
<keyword evidence="5" id="KW-1185">Reference proteome</keyword>
<keyword evidence="1" id="KW-1133">Transmembrane helix</keyword>
<comment type="caution">
    <text evidence="4">The sequence shown here is derived from an EMBL/GenBank/DDBJ whole genome shotgun (WGS) entry which is preliminary data.</text>
</comment>
<dbReference type="Gene3D" id="1.10.10.60">
    <property type="entry name" value="Homeodomain-like"/>
    <property type="match status" value="1"/>
</dbReference>
<keyword evidence="2" id="KW-0732">Signal</keyword>
<reference evidence="4 5" key="1">
    <citation type="submission" date="2020-09" db="EMBL/GenBank/DDBJ databases">
        <title>Genome seq and assembly of Chryseobacterium sp.</title>
        <authorList>
            <person name="Chhetri G."/>
        </authorList>
    </citation>
    <scope>NUCLEOTIDE SEQUENCE [LARGE SCALE GENOMIC DNA]</scope>
    <source>
        <strain evidence="4 5">GCR10</strain>
    </source>
</reference>
<evidence type="ECO:0000313" key="5">
    <source>
        <dbReference type="Proteomes" id="UP000637299"/>
    </source>
</evidence>
<feature type="transmembrane region" description="Helical" evidence="1">
    <location>
        <begin position="381"/>
        <end position="403"/>
    </location>
</feature>
<sequence>MTTKYFYLLFLLFCTSVCTSQIKENSFAEIRRNYEKLYTDDESALPFVRIYIKKAKNEKNYRHWVQGYRDGVQFSKNVPDKMKFADSTITVAILSKEKDLIANAYLGKGIVYYFNFKKFQPALIAYLKALEFAEETKDEYLKNKIVYHIGVVKSYLGFYEPAAEHFLKCIAFFEKEMSEITEPITHFNNKKAYLNSLHQLTIVYRNMEQRKQSDSLIKKGLYVIGTSQDFRLEKAYFYKCRGIAEYQKENYNSALFYLDKALPVMLQRDDFAWASVIFFYKGNILWNTDQKEKAIRNFENIDTIFVKRHFIWPELRPVYEKLIMHAEEKDNIQKERYYTRQLLNVDAFLKKDFAYLSSKIYKGYDRKQELQEKKQWQTIKFTGLGFVTFLGVMASVLVVLLVLHRRKKKEILQKYMILQEKWENQQIPLQTEKTPSQRSSLPEDVVRVLTAKLSAFESNEGFRKIGLTVEILAKRFGTNSNYLSVFIYDTKGLYFKPYLMHLRINYIIRKLNEDENYLKLKITVLAKEAGFLYRQNFSDAFLEITGMRPIDYVKQKKLEAGLKKADEDQD</sequence>
<name>A0ABR8ZHE4_9FLAO</name>
<keyword evidence="1" id="KW-0812">Transmembrane</keyword>
<dbReference type="Proteomes" id="UP000637299">
    <property type="component" value="Unassembled WGS sequence"/>
</dbReference>
<keyword evidence="1" id="KW-0472">Membrane</keyword>
<accession>A0ABR8ZHE4</accession>
<feature type="chain" id="PRO_5046147631" evidence="2">
    <location>
        <begin position="21"/>
        <end position="570"/>
    </location>
</feature>
<evidence type="ECO:0000313" key="4">
    <source>
        <dbReference type="EMBL" id="MBD8084642.1"/>
    </source>
</evidence>
<dbReference type="RefSeq" id="WP_191738587.1">
    <property type="nucleotide sequence ID" value="NZ_JACYFS010000014.1"/>
</dbReference>
<dbReference type="InterPro" id="IPR011990">
    <property type="entry name" value="TPR-like_helical_dom_sf"/>
</dbReference>
<protein>
    <submittedName>
        <fullName evidence="4">AraC family transcriptional regulator</fullName>
    </submittedName>
</protein>
<feature type="signal peptide" evidence="2">
    <location>
        <begin position="1"/>
        <end position="20"/>
    </location>
</feature>
<dbReference type="PROSITE" id="PS01124">
    <property type="entry name" value="HTH_ARAC_FAMILY_2"/>
    <property type="match status" value="1"/>
</dbReference>
<dbReference type="SMART" id="SM00028">
    <property type="entry name" value="TPR"/>
    <property type="match status" value="4"/>
</dbReference>
<dbReference type="EMBL" id="JACYFS010000014">
    <property type="protein sequence ID" value="MBD8084642.1"/>
    <property type="molecule type" value="Genomic_DNA"/>
</dbReference>
<evidence type="ECO:0000256" key="1">
    <source>
        <dbReference type="SAM" id="Phobius"/>
    </source>
</evidence>
<proteinExistence type="predicted"/>
<gene>
    <name evidence="4" type="ORF">IC610_19740</name>
</gene>
<organism evidence="4 5">
    <name type="scientific">Chryseobacterium caseinilyticum</name>
    <dbReference type="NCBI Taxonomy" id="2771428"/>
    <lineage>
        <taxon>Bacteria</taxon>
        <taxon>Pseudomonadati</taxon>
        <taxon>Bacteroidota</taxon>
        <taxon>Flavobacteriia</taxon>
        <taxon>Flavobacteriales</taxon>
        <taxon>Weeksellaceae</taxon>
        <taxon>Chryseobacterium group</taxon>
        <taxon>Chryseobacterium</taxon>
    </lineage>
</organism>
<evidence type="ECO:0000259" key="3">
    <source>
        <dbReference type="PROSITE" id="PS01124"/>
    </source>
</evidence>
<dbReference type="SMART" id="SM00342">
    <property type="entry name" value="HTH_ARAC"/>
    <property type="match status" value="1"/>
</dbReference>
<feature type="domain" description="HTH araC/xylS-type" evidence="3">
    <location>
        <begin position="443"/>
        <end position="555"/>
    </location>
</feature>
<dbReference type="Gene3D" id="1.25.40.10">
    <property type="entry name" value="Tetratricopeptide repeat domain"/>
    <property type="match status" value="2"/>
</dbReference>
<dbReference type="SUPFAM" id="SSF48452">
    <property type="entry name" value="TPR-like"/>
    <property type="match status" value="1"/>
</dbReference>